<comment type="caution">
    <text evidence="1">The sequence shown here is derived from an EMBL/GenBank/DDBJ whole genome shotgun (WGS) entry which is preliminary data.</text>
</comment>
<sequence length="99" mass="10711">MIAFIGAEGFRGVGGLDCQRQPFRFSAFFVFDSELHSLNEAAFAGGEGAAGLCFAVGAHDVDVLAAADEPEGLKIRHFFVFFAFKHVHQRRRQAHVGAG</sequence>
<name>A0A645IM57_9ZZZZ</name>
<reference evidence="1" key="1">
    <citation type="submission" date="2019-08" db="EMBL/GenBank/DDBJ databases">
        <authorList>
            <person name="Kucharzyk K."/>
            <person name="Murdoch R.W."/>
            <person name="Higgins S."/>
            <person name="Loffler F."/>
        </authorList>
    </citation>
    <scope>NUCLEOTIDE SEQUENCE</scope>
</reference>
<dbReference type="EMBL" id="VSSQ01118485">
    <property type="protein sequence ID" value="MPN52405.1"/>
    <property type="molecule type" value="Genomic_DNA"/>
</dbReference>
<accession>A0A645IM57</accession>
<protein>
    <submittedName>
        <fullName evidence="1">Uncharacterized protein</fullName>
    </submittedName>
</protein>
<evidence type="ECO:0000313" key="1">
    <source>
        <dbReference type="EMBL" id="MPN52405.1"/>
    </source>
</evidence>
<gene>
    <name evidence="1" type="ORF">SDC9_200066</name>
</gene>
<proteinExistence type="predicted"/>
<dbReference type="AlphaFoldDB" id="A0A645IM57"/>
<organism evidence="1">
    <name type="scientific">bioreactor metagenome</name>
    <dbReference type="NCBI Taxonomy" id="1076179"/>
    <lineage>
        <taxon>unclassified sequences</taxon>
        <taxon>metagenomes</taxon>
        <taxon>ecological metagenomes</taxon>
    </lineage>
</organism>